<dbReference type="RefSeq" id="WP_181583154.1">
    <property type="nucleotide sequence ID" value="NZ_CP059399.1"/>
</dbReference>
<dbReference type="EMBL" id="CP059399">
    <property type="protein sequence ID" value="QLY31980.1"/>
    <property type="molecule type" value="Genomic_DNA"/>
</dbReference>
<reference evidence="2 3" key="1">
    <citation type="submission" date="2020-07" db="EMBL/GenBank/DDBJ databases">
        <authorList>
            <person name="Zhuang K."/>
            <person name="Ran Y."/>
        </authorList>
    </citation>
    <scope>NUCLEOTIDE SEQUENCE [LARGE SCALE GENOMIC DNA]</scope>
    <source>
        <strain evidence="2 3">WCH-YHL-001</strain>
    </source>
</reference>
<evidence type="ECO:0000313" key="3">
    <source>
        <dbReference type="Proteomes" id="UP000515512"/>
    </source>
</evidence>
<organism evidence="2 3">
    <name type="scientific">Nocardia huaxiensis</name>
    <dbReference type="NCBI Taxonomy" id="2755382"/>
    <lineage>
        <taxon>Bacteria</taxon>
        <taxon>Bacillati</taxon>
        <taxon>Actinomycetota</taxon>
        <taxon>Actinomycetes</taxon>
        <taxon>Mycobacteriales</taxon>
        <taxon>Nocardiaceae</taxon>
        <taxon>Nocardia</taxon>
    </lineage>
</organism>
<sequence>MGAGTSNSDRSSEAIVADTEQDAAELLTKIGRYYQAMYNLGDIRSPGPELRAACAKLLTVADWLDTARDEQLQEQAAPPPDSTPRQPASLPQAVADLLAENPGQTWTPSGVAAALQERGLAVGAGYRHHVKVALGRMAQRNDSNIHKLDRGKYLYSPAGETTMR</sequence>
<gene>
    <name evidence="2" type="ORF">H0264_06695</name>
</gene>
<proteinExistence type="predicted"/>
<evidence type="ECO:0000313" key="2">
    <source>
        <dbReference type="EMBL" id="QLY31980.1"/>
    </source>
</evidence>
<evidence type="ECO:0000256" key="1">
    <source>
        <dbReference type="SAM" id="MobiDB-lite"/>
    </source>
</evidence>
<name>A0A7D6ZKQ8_9NOCA</name>
<protein>
    <submittedName>
        <fullName evidence="2">Uncharacterized protein</fullName>
    </submittedName>
</protein>
<dbReference type="KEGG" id="nhu:H0264_06695"/>
<dbReference type="AlphaFoldDB" id="A0A7D6ZKQ8"/>
<dbReference type="Proteomes" id="UP000515512">
    <property type="component" value="Chromosome"/>
</dbReference>
<accession>A0A7D6ZKQ8</accession>
<feature type="region of interest" description="Disordered" evidence="1">
    <location>
        <begin position="69"/>
        <end position="91"/>
    </location>
</feature>
<keyword evidence="3" id="KW-1185">Reference proteome</keyword>